<dbReference type="PANTHER" id="PTHR35561:SF1">
    <property type="entry name" value="RNA 2',3'-CYCLIC PHOSPHODIESTERASE"/>
    <property type="match status" value="1"/>
</dbReference>
<comment type="catalytic activity">
    <reaction evidence="2">
        <text>a 3'-end 2',3'-cyclophospho-ribonucleotide-RNA + H2O = a 3'-end 2'-phospho-ribonucleotide-RNA + H(+)</text>
        <dbReference type="Rhea" id="RHEA:11828"/>
        <dbReference type="Rhea" id="RHEA-COMP:10464"/>
        <dbReference type="Rhea" id="RHEA-COMP:17353"/>
        <dbReference type="ChEBI" id="CHEBI:15377"/>
        <dbReference type="ChEBI" id="CHEBI:15378"/>
        <dbReference type="ChEBI" id="CHEBI:83064"/>
        <dbReference type="ChEBI" id="CHEBI:173113"/>
        <dbReference type="EC" id="3.1.4.58"/>
    </reaction>
</comment>
<gene>
    <name evidence="4" type="primary">thpR</name>
    <name evidence="4" type="ORF">KO353_07205</name>
</gene>
<evidence type="ECO:0000256" key="2">
    <source>
        <dbReference type="HAMAP-Rule" id="MF_01940"/>
    </source>
</evidence>
<evidence type="ECO:0000256" key="1">
    <source>
        <dbReference type="ARBA" id="ARBA00022801"/>
    </source>
</evidence>
<feature type="short sequence motif" description="HXTX 1" evidence="2">
    <location>
        <begin position="38"/>
        <end position="41"/>
    </location>
</feature>
<accession>A0A975U411</accession>
<feature type="short sequence motif" description="HXTX 2" evidence="2">
    <location>
        <begin position="122"/>
        <end position="125"/>
    </location>
</feature>
<reference evidence="4" key="1">
    <citation type="submission" date="2021-06" db="EMBL/GenBank/DDBJ databases">
        <title>Elioraea tepida, sp. nov., a moderately thermophilic aerobic anoxygenic phototrophic bacterium isolated from an alkaline siliceous hot spring mat community in Yellowstone National Park, WY, USA.</title>
        <authorList>
            <person name="Saini M.K."/>
            <person name="Yoshida S."/>
            <person name="Sebastian A."/>
            <person name="Hirose S."/>
            <person name="Hara E."/>
            <person name="Tamaki H."/>
            <person name="Soulier N.T."/>
            <person name="Albert I."/>
            <person name="Hanada S."/>
            <person name="Bryant D.A."/>
            <person name="Tank M."/>
        </authorList>
    </citation>
    <scope>NUCLEOTIDE SEQUENCE</scope>
    <source>
        <strain evidence="4">MS-P2</strain>
    </source>
</reference>
<dbReference type="InterPro" id="IPR014051">
    <property type="entry name" value="Phosphoesterase_HXTX"/>
</dbReference>
<feature type="active site" description="Proton acceptor" evidence="2">
    <location>
        <position position="122"/>
    </location>
</feature>
<evidence type="ECO:0000313" key="5">
    <source>
        <dbReference type="Proteomes" id="UP000694001"/>
    </source>
</evidence>
<comment type="similarity">
    <text evidence="2">Belongs to the 2H phosphoesterase superfamily. ThpR family.</text>
</comment>
<dbReference type="RefSeq" id="WP_218287021.1">
    <property type="nucleotide sequence ID" value="NZ_CP076448.1"/>
</dbReference>
<evidence type="ECO:0000313" key="4">
    <source>
        <dbReference type="EMBL" id="QXM25970.1"/>
    </source>
</evidence>
<feature type="domain" description="Phosphoesterase HXTX" evidence="3">
    <location>
        <begin position="23"/>
        <end position="87"/>
    </location>
</feature>
<evidence type="ECO:0000259" key="3">
    <source>
        <dbReference type="Pfam" id="PF02834"/>
    </source>
</evidence>
<dbReference type="EMBL" id="CP076448">
    <property type="protein sequence ID" value="QXM25970.1"/>
    <property type="molecule type" value="Genomic_DNA"/>
</dbReference>
<proteinExistence type="inferred from homology"/>
<sequence>MVRLFVALDLPFEVRERLRLLTGAKLPGARWVPPENMHLTLRFVGEVDHGRADDIDAALGTIAARGFSLTLEGVGTFQSGRRVHALWAGVERNPALEHLRAKVESALVRAGCEPERRKFTPHVTLARLDQPDPAKLGDWLHGNALFRLGPVPVEHFTLFSSRLGREGPHYTAEAAYALR</sequence>
<keyword evidence="1 2" id="KW-0378">Hydrolase</keyword>
<feature type="domain" description="Phosphoesterase HXTX" evidence="3">
    <location>
        <begin position="94"/>
        <end position="170"/>
    </location>
</feature>
<dbReference type="KEGG" id="elio:KO353_07205"/>
<dbReference type="GO" id="GO:0004113">
    <property type="term" value="F:2',3'-cyclic-nucleotide 3'-phosphodiesterase activity"/>
    <property type="evidence" value="ECO:0007669"/>
    <property type="project" value="InterPro"/>
</dbReference>
<dbReference type="GO" id="GO:0008664">
    <property type="term" value="F:RNA 2',3'-cyclic 3'-phosphodiesterase activity"/>
    <property type="evidence" value="ECO:0007669"/>
    <property type="project" value="UniProtKB-EC"/>
</dbReference>
<name>A0A975U411_9PROT</name>
<keyword evidence="5" id="KW-1185">Reference proteome</keyword>
<dbReference type="AlphaFoldDB" id="A0A975U411"/>
<feature type="active site" description="Proton donor" evidence="2">
    <location>
        <position position="38"/>
    </location>
</feature>
<comment type="function">
    <text evidence="2">Hydrolyzes RNA 2',3'-cyclic phosphodiester to an RNA 2'-phosphomonoester.</text>
</comment>
<dbReference type="PANTHER" id="PTHR35561">
    <property type="entry name" value="RNA 2',3'-CYCLIC PHOSPHODIESTERASE"/>
    <property type="match status" value="1"/>
</dbReference>
<protein>
    <recommendedName>
        <fullName evidence="2">RNA 2',3'-cyclic phosphodiesterase</fullName>
        <shortName evidence="2">RNA 2',3'-CPDase</shortName>
        <ecNumber evidence="2">3.1.4.58</ecNumber>
    </recommendedName>
</protein>
<dbReference type="HAMAP" id="MF_01940">
    <property type="entry name" value="RNA_CPDase"/>
    <property type="match status" value="1"/>
</dbReference>
<dbReference type="InterPro" id="IPR004175">
    <property type="entry name" value="RNA_CPDase"/>
</dbReference>
<dbReference type="NCBIfam" id="TIGR02258">
    <property type="entry name" value="2_5_ligase"/>
    <property type="match status" value="1"/>
</dbReference>
<dbReference type="Proteomes" id="UP000694001">
    <property type="component" value="Chromosome"/>
</dbReference>
<organism evidence="4 5">
    <name type="scientific">Elioraea tepida</name>
    <dbReference type="NCBI Taxonomy" id="2843330"/>
    <lineage>
        <taxon>Bacteria</taxon>
        <taxon>Pseudomonadati</taxon>
        <taxon>Pseudomonadota</taxon>
        <taxon>Alphaproteobacteria</taxon>
        <taxon>Acetobacterales</taxon>
        <taxon>Elioraeaceae</taxon>
        <taxon>Elioraea</taxon>
    </lineage>
</organism>
<dbReference type="EC" id="3.1.4.58" evidence="2"/>
<dbReference type="Pfam" id="PF02834">
    <property type="entry name" value="LigT_PEase"/>
    <property type="match status" value="2"/>
</dbReference>